<dbReference type="AlphaFoldDB" id="A0A482WN60"/>
<feature type="non-terminal residue" evidence="2">
    <location>
        <position position="1"/>
    </location>
</feature>
<feature type="repeat" description="WD" evidence="1">
    <location>
        <begin position="10"/>
        <end position="52"/>
    </location>
</feature>
<dbReference type="PROSITE" id="PS50082">
    <property type="entry name" value="WD_REPEATS_2"/>
    <property type="match status" value="2"/>
</dbReference>
<dbReference type="InParanoid" id="A0A482WN60"/>
<evidence type="ECO:0000256" key="1">
    <source>
        <dbReference type="PROSITE-ProRule" id="PRU00221"/>
    </source>
</evidence>
<name>A0A482WN60_LAOST</name>
<gene>
    <name evidence="2" type="ORF">LSTR_LSTR015798</name>
</gene>
<dbReference type="SMR" id="A0A482WN60"/>
<dbReference type="Gene3D" id="2.130.10.10">
    <property type="entry name" value="YVTN repeat-like/Quinoprotein amine dehydrogenase"/>
    <property type="match status" value="1"/>
</dbReference>
<dbReference type="InterPro" id="IPR036322">
    <property type="entry name" value="WD40_repeat_dom_sf"/>
</dbReference>
<dbReference type="SUPFAM" id="SSF50978">
    <property type="entry name" value="WD40 repeat-like"/>
    <property type="match status" value="1"/>
</dbReference>
<feature type="repeat" description="WD" evidence="1">
    <location>
        <begin position="54"/>
        <end position="94"/>
    </location>
</feature>
<accession>A0A482WN60</accession>
<dbReference type="InterPro" id="IPR001680">
    <property type="entry name" value="WD40_rpt"/>
</dbReference>
<dbReference type="Pfam" id="PF00400">
    <property type="entry name" value="WD40"/>
    <property type="match status" value="2"/>
</dbReference>
<dbReference type="PANTHER" id="PTHR19855">
    <property type="entry name" value="WD40 REPEAT PROTEIN 12, 37"/>
    <property type="match status" value="1"/>
</dbReference>
<evidence type="ECO:0000313" key="2">
    <source>
        <dbReference type="EMBL" id="RZF34706.1"/>
    </source>
</evidence>
<protein>
    <submittedName>
        <fullName evidence="2">Uncharacterized protein</fullName>
    </submittedName>
</protein>
<dbReference type="PROSITE" id="PS50294">
    <property type="entry name" value="WD_REPEATS_REGION"/>
    <property type="match status" value="1"/>
</dbReference>
<reference evidence="2 3" key="1">
    <citation type="journal article" date="2017" name="Gigascience">
        <title>Genome sequence of the small brown planthopper, Laodelphax striatellus.</title>
        <authorList>
            <person name="Zhu J."/>
            <person name="Jiang F."/>
            <person name="Wang X."/>
            <person name="Yang P."/>
            <person name="Bao Y."/>
            <person name="Zhao W."/>
            <person name="Wang W."/>
            <person name="Lu H."/>
            <person name="Wang Q."/>
            <person name="Cui N."/>
            <person name="Li J."/>
            <person name="Chen X."/>
            <person name="Luo L."/>
            <person name="Yu J."/>
            <person name="Kang L."/>
            <person name="Cui F."/>
        </authorList>
    </citation>
    <scope>NUCLEOTIDE SEQUENCE [LARGE SCALE GENOMIC DNA]</scope>
    <source>
        <strain evidence="2">Lst14</strain>
    </source>
</reference>
<dbReference type="EMBL" id="QKKF02030689">
    <property type="protein sequence ID" value="RZF34706.1"/>
    <property type="molecule type" value="Genomic_DNA"/>
</dbReference>
<proteinExistence type="predicted"/>
<dbReference type="OrthoDB" id="10251381at2759"/>
<keyword evidence="3" id="KW-1185">Reference proteome</keyword>
<dbReference type="Proteomes" id="UP000291343">
    <property type="component" value="Unassembled WGS sequence"/>
</dbReference>
<evidence type="ECO:0000313" key="3">
    <source>
        <dbReference type="Proteomes" id="UP000291343"/>
    </source>
</evidence>
<dbReference type="STRING" id="195883.A0A482WN60"/>
<keyword evidence="1" id="KW-0853">WD repeat</keyword>
<dbReference type="SMART" id="SM00320">
    <property type="entry name" value="WD40"/>
    <property type="match status" value="2"/>
</dbReference>
<comment type="caution">
    <text evidence="2">The sequence shown here is derived from an EMBL/GenBank/DDBJ whole genome shotgun (WGS) entry which is preliminary data.</text>
</comment>
<sequence>TDGTLIKSSFLSHTEWVQTVRWSSSEDHLFISGAYDKHIKLWDTRNSKVPLYELLGHDEKVFCSDWSDPKYIVSGGADNTLRMYRTNKISQLSVKKEEDMV</sequence>
<dbReference type="InterPro" id="IPR015943">
    <property type="entry name" value="WD40/YVTN_repeat-like_dom_sf"/>
</dbReference>
<organism evidence="2 3">
    <name type="scientific">Laodelphax striatellus</name>
    <name type="common">Small brown planthopper</name>
    <name type="synonym">Delphax striatella</name>
    <dbReference type="NCBI Taxonomy" id="195883"/>
    <lineage>
        <taxon>Eukaryota</taxon>
        <taxon>Metazoa</taxon>
        <taxon>Ecdysozoa</taxon>
        <taxon>Arthropoda</taxon>
        <taxon>Hexapoda</taxon>
        <taxon>Insecta</taxon>
        <taxon>Pterygota</taxon>
        <taxon>Neoptera</taxon>
        <taxon>Paraneoptera</taxon>
        <taxon>Hemiptera</taxon>
        <taxon>Auchenorrhyncha</taxon>
        <taxon>Fulgoroidea</taxon>
        <taxon>Delphacidae</taxon>
        <taxon>Criomorphinae</taxon>
        <taxon>Laodelphax</taxon>
    </lineage>
</organism>
<dbReference type="PANTHER" id="PTHR19855:SF11">
    <property type="entry name" value="RIBOSOME BIOGENESIS PROTEIN WDR12"/>
    <property type="match status" value="1"/>
</dbReference>